<evidence type="ECO:0000313" key="4">
    <source>
        <dbReference type="Proteomes" id="UP000195897"/>
    </source>
</evidence>
<feature type="domain" description="Glycine-rich" evidence="2">
    <location>
        <begin position="486"/>
        <end position="732"/>
    </location>
</feature>
<dbReference type="Proteomes" id="UP000195897">
    <property type="component" value="Unassembled WGS sequence"/>
</dbReference>
<dbReference type="RefSeq" id="WP_087370176.1">
    <property type="nucleotide sequence ID" value="NZ_NFKK01000002.1"/>
</dbReference>
<dbReference type="EMBL" id="NFKK01000002">
    <property type="protein sequence ID" value="OUP53970.1"/>
    <property type="molecule type" value="Genomic_DNA"/>
</dbReference>
<gene>
    <name evidence="3" type="ORF">B5F17_01805</name>
</gene>
<sequence>MAMTDHKITENMMENKRVTDAPDQPQGTAQQNKYLFDRLAKEVIIPAFNALIDSLTSAGGADIGVSVPGVSGTTVKEVLSSMKTLIDDRYTKSQSDANLKNKTDPLIKSVKLDPQTGIWTFTKENGQTVTVDTNLEKIALDAKLDSETKEFVLTLADGTEQRVSLSSFVRFLEFVGSDEIEFSTTGNTVKAGIKSGSIAEDKLNPALFSRLDTAVSTAESSAANAQTYAQKAQTQATNAAGSAVDAGIDAHNAETWTEGGQLMGEGGTLLPEHTTGAKEYAQMAQNSAGQAASSAANADTSKNAAAESAAAAARSAEEAASAAGGGVTSFNGRGGAVKPQEGDYTAEMVGAIDQNEKGRASGVASLDADGKVIADQLPEMNYDPAGSAQAVQQELNTHAANNTLHVTDEERQAWNNKAPGTHTHTAAQVGALPISGGTMTGALNMNGKALTNLPTPKNNRDAVPKDYVDAAVITKRGWTELTRITSSTKWSVPSGVTRIGVFILGAGASGEGGEINPSGGAYGSAAVRGGPSGWGLSVILNVTPGQSFDVVIGAGGVPTGTIFSPGGDTKFGAYTALGGGKLSRGLYGGQDVSNLSHYVMLNVMETAAPYGGVSATIPFFDTYSTTTYYTSWASVLTPNERNIFDPNMKVFGLGGCVVGDTSRNIKIFAPSDLGNMGKGGEVTVVERPEYHVKYKGGNATGYGNGGGACLLKDDVNADALGGNGSPGIVIIYV</sequence>
<name>A0A1Y4LDK3_9FIRM</name>
<proteinExistence type="predicted"/>
<organism evidence="3 4">
    <name type="scientific">Butyricicoccus pullicaecorum</name>
    <dbReference type="NCBI Taxonomy" id="501571"/>
    <lineage>
        <taxon>Bacteria</taxon>
        <taxon>Bacillati</taxon>
        <taxon>Bacillota</taxon>
        <taxon>Clostridia</taxon>
        <taxon>Eubacteriales</taxon>
        <taxon>Butyricicoccaceae</taxon>
        <taxon>Butyricicoccus</taxon>
    </lineage>
</organism>
<evidence type="ECO:0000256" key="1">
    <source>
        <dbReference type="SAM" id="MobiDB-lite"/>
    </source>
</evidence>
<dbReference type="AlphaFoldDB" id="A0A1Y4LDK3"/>
<feature type="region of interest" description="Disordered" evidence="1">
    <location>
        <begin position="1"/>
        <end position="28"/>
    </location>
</feature>
<comment type="caution">
    <text evidence="3">The sequence shown here is derived from an EMBL/GenBank/DDBJ whole genome shotgun (WGS) entry which is preliminary data.</text>
</comment>
<dbReference type="Pfam" id="PF21722">
    <property type="entry name" value="Gly_rich_2"/>
    <property type="match status" value="1"/>
</dbReference>
<feature type="compositionally biased region" description="Basic and acidic residues" evidence="1">
    <location>
        <begin position="1"/>
        <end position="20"/>
    </location>
</feature>
<reference evidence="4" key="1">
    <citation type="submission" date="2017-04" db="EMBL/GenBank/DDBJ databases">
        <title>Function of individual gut microbiota members based on whole genome sequencing of pure cultures obtained from chicken caecum.</title>
        <authorList>
            <person name="Medvecky M."/>
            <person name="Cejkova D."/>
            <person name="Polansky O."/>
            <person name="Karasova D."/>
            <person name="Kubasova T."/>
            <person name="Cizek A."/>
            <person name="Rychlik I."/>
        </authorList>
    </citation>
    <scope>NUCLEOTIDE SEQUENCE [LARGE SCALE GENOMIC DNA]</scope>
    <source>
        <strain evidence="4">An180</strain>
    </source>
</reference>
<dbReference type="InterPro" id="IPR049304">
    <property type="entry name" value="Gly_rich_dom"/>
</dbReference>
<protein>
    <recommendedName>
        <fullName evidence="2">Glycine-rich domain-containing protein</fullName>
    </recommendedName>
</protein>
<evidence type="ECO:0000313" key="3">
    <source>
        <dbReference type="EMBL" id="OUP53970.1"/>
    </source>
</evidence>
<evidence type="ECO:0000259" key="2">
    <source>
        <dbReference type="Pfam" id="PF21722"/>
    </source>
</evidence>
<accession>A0A1Y4LDK3</accession>